<keyword evidence="1" id="KW-0732">Signal</keyword>
<dbReference type="AlphaFoldDB" id="A0A7G7WYZ6"/>
<dbReference type="EMBL" id="MT747551">
    <property type="protein sequence ID" value="QNH72485.1"/>
    <property type="molecule type" value="mRNA"/>
</dbReference>
<feature type="signal peptide" evidence="1">
    <location>
        <begin position="1"/>
        <end position="21"/>
    </location>
</feature>
<evidence type="ECO:0000313" key="2">
    <source>
        <dbReference type="EMBL" id="QNH72485.1"/>
    </source>
</evidence>
<reference evidence="2" key="1">
    <citation type="journal article" date="2020" name="Mar. Drugs">
        <title>Transcriptomic Analysis of Four Cerianthid (Cnidaria, Ceriantharia) Venoms.</title>
        <authorList>
            <person name="Klompen A.M.L."/>
            <person name="Macrander J."/>
            <person name="Reitzel A.M."/>
            <person name="Stampar S.N."/>
        </authorList>
    </citation>
    <scope>NUCLEOTIDE SEQUENCE</scope>
</reference>
<accession>A0A7G7WYZ6</accession>
<evidence type="ECO:0000256" key="1">
    <source>
        <dbReference type="SAM" id="SignalP"/>
    </source>
</evidence>
<feature type="chain" id="PRO_5028872243" evidence="1">
    <location>
        <begin position="22"/>
        <end position="530"/>
    </location>
</feature>
<organism evidence="2">
    <name type="scientific">Pachycerianthus borealis</name>
    <dbReference type="NCBI Taxonomy" id="2736680"/>
    <lineage>
        <taxon>Eukaryota</taxon>
        <taxon>Metazoa</taxon>
        <taxon>Cnidaria</taxon>
        <taxon>Anthozoa</taxon>
        <taxon>Ceriantharia</taxon>
        <taxon>Spirularia</taxon>
        <taxon>Cerianthidae</taxon>
        <taxon>Pachycerianthus</taxon>
    </lineage>
</organism>
<proteinExistence type="evidence at transcript level"/>
<reference evidence="2" key="2">
    <citation type="submission" date="2020-07" db="EMBL/GenBank/DDBJ databases">
        <authorList>
            <person name="Klompen A.L."/>
            <person name="Macrander J."/>
            <person name="Reitzel A.M."/>
            <person name="Stampar S.N."/>
        </authorList>
    </citation>
    <scope>NUCLEOTIDE SEQUENCE</scope>
</reference>
<name>A0A7G7WYZ6_9CNID</name>
<protein>
    <submittedName>
        <fullName evidence="2">Toxin candidate TRINITY_DN25898_c0_g1_i1</fullName>
    </submittedName>
</protein>
<sequence>MKFTLLFITACFTLNGLLTRAQDITLLTSEGEDGWLQKLTQQSNDDFKTEMAIDVNKRTTVQDIEEIPTPLINNFVKGLDDNLPTQKASIVKQSVTKMTTNWKGKSYNERHAMVSCLKSAAGNLKVFVSTKDDPVRSIQAVMEIIGSFSMVFGGPYGQAIAAGLSFVSAFLSVFGKGKEKPEPMESIVRKQIDQALANFYELTLTNEADGAVKEFQLSKAFLDGVRYKTDKLSESEANSLASHVPVYGGVKFMGILAGQIAKLKKENSFDGTKSKKCLKYIELYAEMATLKSEILTQMAALLPESHSNIRSGIMSALKSLQDSQKTMIKFLYESDYNNYILPYYIPTIYTSTDKYAISVLKIPNYSRELSGTWCLKYYGASKPYLTWERQYEKLMVNNQPYTTFSSSKDCYWMLVPHGKNLYSIVSNYKCPGYDYCYAQLSWTTIKSGQIYRVFMPRNEGVMWEINKSGSYYRIRSKWGCPTDSRCNLELGQQQEEARHIGTMRGGRKVYANEPSGGLLSGKGYYWQIIK</sequence>